<dbReference type="InterPro" id="IPR007568">
    <property type="entry name" value="RTA1"/>
</dbReference>
<keyword evidence="4 5" id="KW-0472">Membrane</keyword>
<gene>
    <name evidence="6" type="ORF">SPI_08168</name>
</gene>
<keyword evidence="7" id="KW-1185">Reference proteome</keyword>
<evidence type="ECO:0000256" key="3">
    <source>
        <dbReference type="ARBA" id="ARBA00022989"/>
    </source>
</evidence>
<evidence type="ECO:0000313" key="7">
    <source>
        <dbReference type="Proteomes" id="UP000076874"/>
    </source>
</evidence>
<feature type="transmembrane region" description="Helical" evidence="5">
    <location>
        <begin position="49"/>
        <end position="70"/>
    </location>
</feature>
<comment type="subcellular location">
    <subcellularLocation>
        <location evidence="1">Membrane</location>
        <topology evidence="1">Multi-pass membrane protein</topology>
    </subcellularLocation>
</comment>
<dbReference type="STRING" id="1081102.A0A167NUQ7"/>
<dbReference type="Pfam" id="PF04479">
    <property type="entry name" value="RTA1"/>
    <property type="match status" value="1"/>
</dbReference>
<feature type="transmembrane region" description="Helical" evidence="5">
    <location>
        <begin position="161"/>
        <end position="183"/>
    </location>
</feature>
<name>A0A167NUQ7_9HYPO</name>
<feature type="transmembrane region" description="Helical" evidence="5">
    <location>
        <begin position="82"/>
        <end position="104"/>
    </location>
</feature>
<feature type="transmembrane region" description="Helical" evidence="5">
    <location>
        <begin position="204"/>
        <end position="222"/>
    </location>
</feature>
<dbReference type="PANTHER" id="PTHR31465">
    <property type="entry name" value="PROTEIN RTA1-RELATED"/>
    <property type="match status" value="1"/>
</dbReference>
<dbReference type="PANTHER" id="PTHR31465:SF1">
    <property type="entry name" value="PROTEIN RTA1-RELATED"/>
    <property type="match status" value="1"/>
</dbReference>
<dbReference type="EMBL" id="AZHD01000018">
    <property type="protein sequence ID" value="OAA55961.1"/>
    <property type="molecule type" value="Genomic_DNA"/>
</dbReference>
<keyword evidence="3 5" id="KW-1133">Transmembrane helix</keyword>
<evidence type="ECO:0000256" key="5">
    <source>
        <dbReference type="SAM" id="Phobius"/>
    </source>
</evidence>
<sequence length="308" mass="34019">MADDDNNAPKPFVFYHYAPSLAAAVLFCIFFSISTLFHTWRMTAQRTWYFVPFVIGCLFEAVGYIGRALSSNEAPDFTQNPYIIQSVLLLLGPTLMAASVYMILGRLMIVLHADRHALIRPNWVTKVFVLGDMLSFCTQGGGAGLLTAAKTQQDVNTGNHIIVGGLVIQILFFFGFCAVAAVFHVRIRRWPTHRSLALTTPWRGLLYALYGSSCLLLIRFVYRAAEYAQGADGTLQGKEFWLYVFDALPMLTITGVFAVFHPSRVINRAALEDKPATPVLGLDGHVVLEDGSPQPSSTTGLYVRDTAV</sequence>
<dbReference type="GO" id="GO:0016020">
    <property type="term" value="C:membrane"/>
    <property type="evidence" value="ECO:0007669"/>
    <property type="project" value="UniProtKB-SubCell"/>
</dbReference>
<organism evidence="6 7">
    <name type="scientific">Niveomyces insectorum RCEF 264</name>
    <dbReference type="NCBI Taxonomy" id="1081102"/>
    <lineage>
        <taxon>Eukaryota</taxon>
        <taxon>Fungi</taxon>
        <taxon>Dikarya</taxon>
        <taxon>Ascomycota</taxon>
        <taxon>Pezizomycotina</taxon>
        <taxon>Sordariomycetes</taxon>
        <taxon>Hypocreomycetidae</taxon>
        <taxon>Hypocreales</taxon>
        <taxon>Cordycipitaceae</taxon>
        <taxon>Niveomyces</taxon>
    </lineage>
</organism>
<dbReference type="Proteomes" id="UP000076874">
    <property type="component" value="Unassembled WGS sequence"/>
</dbReference>
<feature type="transmembrane region" description="Helical" evidence="5">
    <location>
        <begin position="242"/>
        <end position="260"/>
    </location>
</feature>
<accession>A0A167NUQ7</accession>
<dbReference type="AlphaFoldDB" id="A0A167NUQ7"/>
<evidence type="ECO:0000256" key="2">
    <source>
        <dbReference type="ARBA" id="ARBA00022692"/>
    </source>
</evidence>
<feature type="transmembrane region" description="Helical" evidence="5">
    <location>
        <begin position="12"/>
        <end position="37"/>
    </location>
</feature>
<reference evidence="6 7" key="1">
    <citation type="journal article" date="2016" name="Genome Biol. Evol.">
        <title>Divergent and convergent evolution of fungal pathogenicity.</title>
        <authorList>
            <person name="Shang Y."/>
            <person name="Xiao G."/>
            <person name="Zheng P."/>
            <person name="Cen K."/>
            <person name="Zhan S."/>
            <person name="Wang C."/>
        </authorList>
    </citation>
    <scope>NUCLEOTIDE SEQUENCE [LARGE SCALE GENOMIC DNA]</scope>
    <source>
        <strain evidence="6 7">RCEF 264</strain>
    </source>
</reference>
<evidence type="ECO:0000256" key="1">
    <source>
        <dbReference type="ARBA" id="ARBA00004141"/>
    </source>
</evidence>
<evidence type="ECO:0000313" key="6">
    <source>
        <dbReference type="EMBL" id="OAA55961.1"/>
    </source>
</evidence>
<feature type="transmembrane region" description="Helical" evidence="5">
    <location>
        <begin position="124"/>
        <end position="149"/>
    </location>
</feature>
<protein>
    <submittedName>
        <fullName evidence="6">RTA-like protein</fullName>
    </submittedName>
</protein>
<evidence type="ECO:0000256" key="4">
    <source>
        <dbReference type="ARBA" id="ARBA00023136"/>
    </source>
</evidence>
<dbReference type="OrthoDB" id="3358017at2759"/>
<comment type="caution">
    <text evidence="6">The sequence shown here is derived from an EMBL/GenBank/DDBJ whole genome shotgun (WGS) entry which is preliminary data.</text>
</comment>
<keyword evidence="2 5" id="KW-0812">Transmembrane</keyword>
<proteinExistence type="predicted"/>